<accession>A0A8J3E4T7</accession>
<organism evidence="6 7">
    <name type="scientific">Aliidongia dinghuensis</name>
    <dbReference type="NCBI Taxonomy" id="1867774"/>
    <lineage>
        <taxon>Bacteria</taxon>
        <taxon>Pseudomonadati</taxon>
        <taxon>Pseudomonadota</taxon>
        <taxon>Alphaproteobacteria</taxon>
        <taxon>Rhodospirillales</taxon>
        <taxon>Dongiaceae</taxon>
        <taxon>Aliidongia</taxon>
    </lineage>
</organism>
<dbReference type="RefSeq" id="WP_229743987.1">
    <property type="nucleotide sequence ID" value="NZ_BMJQ01000018.1"/>
</dbReference>
<evidence type="ECO:0000256" key="2">
    <source>
        <dbReference type="ARBA" id="ARBA00005695"/>
    </source>
</evidence>
<keyword evidence="4" id="KW-0732">Signal</keyword>
<comment type="similarity">
    <text evidence="2">Belongs to the bacterial solute-binding protein 5 family.</text>
</comment>
<evidence type="ECO:0000313" key="6">
    <source>
        <dbReference type="EMBL" id="GGF41494.1"/>
    </source>
</evidence>
<evidence type="ECO:0000256" key="3">
    <source>
        <dbReference type="ARBA" id="ARBA00022448"/>
    </source>
</evidence>
<name>A0A8J3E4T7_9PROT</name>
<reference evidence="6" key="1">
    <citation type="journal article" date="2014" name="Int. J. Syst. Evol. Microbiol.">
        <title>Complete genome sequence of Corynebacterium casei LMG S-19264T (=DSM 44701T), isolated from a smear-ripened cheese.</title>
        <authorList>
            <consortium name="US DOE Joint Genome Institute (JGI-PGF)"/>
            <person name="Walter F."/>
            <person name="Albersmeier A."/>
            <person name="Kalinowski J."/>
            <person name="Ruckert C."/>
        </authorList>
    </citation>
    <scope>NUCLEOTIDE SEQUENCE</scope>
    <source>
        <strain evidence="6">CGMCC 1.15725</strain>
    </source>
</reference>
<dbReference type="InterPro" id="IPR030678">
    <property type="entry name" value="Peptide/Ni-bd"/>
</dbReference>
<dbReference type="Gene3D" id="3.40.190.10">
    <property type="entry name" value="Periplasmic binding protein-like II"/>
    <property type="match status" value="1"/>
</dbReference>
<evidence type="ECO:0000259" key="5">
    <source>
        <dbReference type="Pfam" id="PF00496"/>
    </source>
</evidence>
<dbReference type="PANTHER" id="PTHR30290:SF9">
    <property type="entry name" value="OLIGOPEPTIDE-BINDING PROTEIN APPA"/>
    <property type="match status" value="1"/>
</dbReference>
<dbReference type="AlphaFoldDB" id="A0A8J3E4T7"/>
<comment type="subcellular location">
    <subcellularLocation>
        <location evidence="1">Periplasm</location>
    </subcellularLocation>
</comment>
<dbReference type="Gene3D" id="3.10.105.10">
    <property type="entry name" value="Dipeptide-binding Protein, Domain 3"/>
    <property type="match status" value="1"/>
</dbReference>
<dbReference type="Gene3D" id="3.90.76.10">
    <property type="entry name" value="Dipeptide-binding Protein, Domain 1"/>
    <property type="match status" value="1"/>
</dbReference>
<gene>
    <name evidence="6" type="ORF">GCM10011611_54900</name>
</gene>
<dbReference type="PANTHER" id="PTHR30290">
    <property type="entry name" value="PERIPLASMIC BINDING COMPONENT OF ABC TRANSPORTER"/>
    <property type="match status" value="1"/>
</dbReference>
<dbReference type="EMBL" id="BMJQ01000018">
    <property type="protein sequence ID" value="GGF41494.1"/>
    <property type="molecule type" value="Genomic_DNA"/>
</dbReference>
<keyword evidence="7" id="KW-1185">Reference proteome</keyword>
<evidence type="ECO:0000313" key="7">
    <source>
        <dbReference type="Proteomes" id="UP000646365"/>
    </source>
</evidence>
<evidence type="ECO:0000256" key="1">
    <source>
        <dbReference type="ARBA" id="ARBA00004418"/>
    </source>
</evidence>
<evidence type="ECO:0000256" key="4">
    <source>
        <dbReference type="ARBA" id="ARBA00022729"/>
    </source>
</evidence>
<keyword evidence="3" id="KW-0813">Transport</keyword>
<dbReference type="InterPro" id="IPR000914">
    <property type="entry name" value="SBP_5_dom"/>
</dbReference>
<dbReference type="Pfam" id="PF00496">
    <property type="entry name" value="SBP_bac_5"/>
    <property type="match status" value="1"/>
</dbReference>
<comment type="caution">
    <text evidence="6">The sequence shown here is derived from an EMBL/GenBank/DDBJ whole genome shotgun (WGS) entry which is preliminary data.</text>
</comment>
<dbReference type="GO" id="GO:1904680">
    <property type="term" value="F:peptide transmembrane transporter activity"/>
    <property type="evidence" value="ECO:0007669"/>
    <property type="project" value="TreeGrafter"/>
</dbReference>
<dbReference type="GO" id="GO:0015833">
    <property type="term" value="P:peptide transport"/>
    <property type="evidence" value="ECO:0007669"/>
    <property type="project" value="TreeGrafter"/>
</dbReference>
<proteinExistence type="inferred from homology"/>
<dbReference type="SUPFAM" id="SSF53850">
    <property type="entry name" value="Periplasmic binding protein-like II"/>
    <property type="match status" value="1"/>
</dbReference>
<feature type="domain" description="Solute-binding protein family 5" evidence="5">
    <location>
        <begin position="86"/>
        <end position="461"/>
    </location>
</feature>
<reference evidence="6" key="2">
    <citation type="submission" date="2020-09" db="EMBL/GenBank/DDBJ databases">
        <authorList>
            <person name="Sun Q."/>
            <person name="Zhou Y."/>
        </authorList>
    </citation>
    <scope>NUCLEOTIDE SEQUENCE</scope>
    <source>
        <strain evidence="6">CGMCC 1.15725</strain>
    </source>
</reference>
<sequence length="548" mass="60729">MRLKHGQLKHGRGRRFVSAMFCAIGVIASAAGVSGLTARPASAATLRWANDGDVNSMDPYARQETFLLSFMQNIYEPLVRRDKDLKIEPSLATEWTQTAPDVWRFKLRQGVKFSDGTPFTADDVLFSFKRVKEPTSQLNSYVVTVADLVKIDDYTIEFHTKGPDPILPNELTNWGIMSKAWCEKNNATIPADLGKVTEENYATRNAMGTGPFMLKERVPDVRTVLVANPNWWDKPVGNVTEAVFTRIANPATRVAALLSGEIDFVYTVPPQDVDRIATTPGTKILKSPELRTIFLGMDQMHDQLPESNVKGKNPFKDVRVREAFYRTIDENAIVAKVMRGQAQATAEMVAPGINGFDPALNERPAYDPARSKKLLAEAGYPDGFETGMDCPNDRYVNDEAICQAVAAMLAKVGIKVDLLAQTRLKFFGKIGAPNYASSFYMLGWTPNTYDAHNMLLSLVGTRTPGAGIGDNNDGGISNPQIDADIKQIQVETDPKKRQALISDAFGIIRSQYLYIPLHQQVVVWAARSNVDTVQLADNFFPLRFVTVK</sequence>
<dbReference type="GO" id="GO:0043190">
    <property type="term" value="C:ATP-binding cassette (ABC) transporter complex"/>
    <property type="evidence" value="ECO:0007669"/>
    <property type="project" value="InterPro"/>
</dbReference>
<dbReference type="InterPro" id="IPR039424">
    <property type="entry name" value="SBP_5"/>
</dbReference>
<dbReference type="GO" id="GO:0030288">
    <property type="term" value="C:outer membrane-bounded periplasmic space"/>
    <property type="evidence" value="ECO:0007669"/>
    <property type="project" value="UniProtKB-ARBA"/>
</dbReference>
<protein>
    <submittedName>
        <fullName evidence="6">ABC transporter substrate-binding protein</fullName>
    </submittedName>
</protein>
<dbReference type="Proteomes" id="UP000646365">
    <property type="component" value="Unassembled WGS sequence"/>
</dbReference>
<dbReference type="CDD" id="cd08498">
    <property type="entry name" value="PBP2_NikA_DppA_OppA_like_2"/>
    <property type="match status" value="1"/>
</dbReference>
<dbReference type="PIRSF" id="PIRSF002741">
    <property type="entry name" value="MppA"/>
    <property type="match status" value="1"/>
</dbReference>